<feature type="transmembrane region" description="Helical" evidence="2">
    <location>
        <begin position="87"/>
        <end position="107"/>
    </location>
</feature>
<feature type="compositionally biased region" description="Low complexity" evidence="1">
    <location>
        <begin position="366"/>
        <end position="378"/>
    </location>
</feature>
<feature type="transmembrane region" description="Helical" evidence="2">
    <location>
        <begin position="168"/>
        <end position="192"/>
    </location>
</feature>
<gene>
    <name evidence="4" type="ORF">BBO_06091</name>
</gene>
<feature type="domain" description="Rhodopsin" evidence="3">
    <location>
        <begin position="35"/>
        <end position="269"/>
    </location>
</feature>
<feature type="region of interest" description="Disordered" evidence="1">
    <location>
        <begin position="288"/>
        <end position="391"/>
    </location>
</feature>
<evidence type="ECO:0000313" key="4">
    <source>
        <dbReference type="EMBL" id="OAA40507.1"/>
    </source>
</evidence>
<comment type="caution">
    <text evidence="4">The sequence shown here is derived from an EMBL/GenBank/DDBJ whole genome shotgun (WGS) entry which is preliminary data.</text>
</comment>
<reference evidence="4 5" key="1">
    <citation type="journal article" date="2016" name="Genome Biol. Evol.">
        <title>Divergent and convergent evolution of fungal pathogenicity.</title>
        <authorList>
            <person name="Shang Y."/>
            <person name="Xiao G."/>
            <person name="Zheng P."/>
            <person name="Cen K."/>
            <person name="Zhan S."/>
            <person name="Wang C."/>
        </authorList>
    </citation>
    <scope>NUCLEOTIDE SEQUENCE [LARGE SCALE GENOMIC DNA]</scope>
    <source>
        <strain evidence="4 5">RCEF 3172</strain>
    </source>
</reference>
<dbReference type="PANTHER" id="PTHR38794">
    <property type="entry name" value="INTEGRAL MEMBRANE PROTEIN"/>
    <property type="match status" value="1"/>
</dbReference>
<feature type="transmembrane region" description="Helical" evidence="2">
    <location>
        <begin position="53"/>
        <end position="75"/>
    </location>
</feature>
<dbReference type="OrthoDB" id="3918601at2759"/>
<dbReference type="Pfam" id="PF20684">
    <property type="entry name" value="Fung_rhodopsin"/>
    <property type="match status" value="1"/>
</dbReference>
<keyword evidence="2" id="KW-1133">Transmembrane helix</keyword>
<keyword evidence="2" id="KW-0472">Membrane</keyword>
<evidence type="ECO:0000313" key="5">
    <source>
        <dbReference type="Proteomes" id="UP000076863"/>
    </source>
</evidence>
<feature type="compositionally biased region" description="Low complexity" evidence="1">
    <location>
        <begin position="288"/>
        <end position="300"/>
    </location>
</feature>
<feature type="transmembrane region" description="Helical" evidence="2">
    <location>
        <begin position="20"/>
        <end position="41"/>
    </location>
</feature>
<keyword evidence="2" id="KW-0812">Transmembrane</keyword>
<dbReference type="EMBL" id="AZHA01000019">
    <property type="protein sequence ID" value="OAA40507.1"/>
    <property type="molecule type" value="Genomic_DNA"/>
</dbReference>
<feature type="transmembrane region" description="Helical" evidence="2">
    <location>
        <begin position="204"/>
        <end position="226"/>
    </location>
</feature>
<feature type="compositionally biased region" description="Low complexity" evidence="1">
    <location>
        <begin position="308"/>
        <end position="332"/>
    </location>
</feature>
<accession>A0A167BWU2</accession>
<dbReference type="Proteomes" id="UP000076863">
    <property type="component" value="Unassembled WGS sequence"/>
</dbReference>
<evidence type="ECO:0000256" key="1">
    <source>
        <dbReference type="SAM" id="MobiDB-lite"/>
    </source>
</evidence>
<dbReference type="InterPro" id="IPR049326">
    <property type="entry name" value="Rhodopsin_dom_fungi"/>
</dbReference>
<protein>
    <submittedName>
        <fullName evidence="4">Choline transport protein</fullName>
    </submittedName>
</protein>
<dbReference type="AlphaFoldDB" id="A0A167BWU2"/>
<organism evidence="4 5">
    <name type="scientific">Beauveria brongniartii RCEF 3172</name>
    <dbReference type="NCBI Taxonomy" id="1081107"/>
    <lineage>
        <taxon>Eukaryota</taxon>
        <taxon>Fungi</taxon>
        <taxon>Dikarya</taxon>
        <taxon>Ascomycota</taxon>
        <taxon>Pezizomycotina</taxon>
        <taxon>Sordariomycetes</taxon>
        <taxon>Hypocreomycetidae</taxon>
        <taxon>Hypocreales</taxon>
        <taxon>Cordycipitaceae</taxon>
        <taxon>Beauveria</taxon>
        <taxon>Beauveria brongniartii</taxon>
    </lineage>
</organism>
<evidence type="ECO:0000256" key="2">
    <source>
        <dbReference type="SAM" id="Phobius"/>
    </source>
</evidence>
<feature type="transmembrane region" description="Helical" evidence="2">
    <location>
        <begin position="128"/>
        <end position="148"/>
    </location>
</feature>
<sequence>MLQPREIETPVNKSPLVRAVTAFLMVFSILAVVTRIATRLLTAGSLKHDDHTVIAATALAVVQSIVVIVLGANGFGQHNYALSDGQISTILKCLYASGILYIVTLGVTKISACMTVMNVAPLGRRRGIFFVMGATGVWAVASVVVVVFQCQISSPWNFYTGQCVDLPAFWMFFEILNILTDLATIVAMMELVWNIQAQKSMKSLVIFIFGSRVLIFPAAICHIIYLKWAVTEFKSTGETFAFWPPIIIRQVVQCLSIATACIPYLKPFLDNLESGQMRAGDALMYMKSGSGHSGNKSGNKSADRKKTTAASGSRTAAGPSSSAHKASSSRPSTKPFELSNMANTSKGPNVTTTIMHDDAQPSWDGQSQSSQTVLVQQSWRVDVEARPQSQA</sequence>
<dbReference type="PANTHER" id="PTHR38794:SF1">
    <property type="entry name" value="INTEGRAL MEMBRANE PROTEIN"/>
    <property type="match status" value="1"/>
</dbReference>
<keyword evidence="5" id="KW-1185">Reference proteome</keyword>
<name>A0A167BWU2_9HYPO</name>
<proteinExistence type="predicted"/>
<evidence type="ECO:0000259" key="3">
    <source>
        <dbReference type="Pfam" id="PF20684"/>
    </source>
</evidence>
<feature type="transmembrane region" description="Helical" evidence="2">
    <location>
        <begin position="246"/>
        <end position="265"/>
    </location>
</feature>
<feature type="compositionally biased region" description="Polar residues" evidence="1">
    <location>
        <begin position="340"/>
        <end position="354"/>
    </location>
</feature>